<dbReference type="InterPro" id="IPR027377">
    <property type="entry name" value="ZAR1/RTP1-5-like_Znf-3CxxC"/>
</dbReference>
<organism evidence="9 10">
    <name type="scientific">Hyalella azteca</name>
    <name type="common">Amphipod</name>
    <dbReference type="NCBI Taxonomy" id="294128"/>
    <lineage>
        <taxon>Eukaryota</taxon>
        <taxon>Metazoa</taxon>
        <taxon>Ecdysozoa</taxon>
        <taxon>Arthropoda</taxon>
        <taxon>Crustacea</taxon>
        <taxon>Multicrustacea</taxon>
        <taxon>Malacostraca</taxon>
        <taxon>Eumalacostraca</taxon>
        <taxon>Peracarida</taxon>
        <taxon>Amphipoda</taxon>
        <taxon>Senticaudata</taxon>
        <taxon>Talitrida</taxon>
        <taxon>Talitroidea</taxon>
        <taxon>Hyalellidae</taxon>
        <taxon>Hyalella</taxon>
    </lineage>
</organism>
<dbReference type="GeneID" id="108665651"/>
<reference evidence="10" key="1">
    <citation type="submission" date="2025-08" db="UniProtKB">
        <authorList>
            <consortium name="RefSeq"/>
        </authorList>
    </citation>
    <scope>IDENTIFICATION</scope>
    <source>
        <tissue evidence="10">Whole organism</tissue>
    </source>
</reference>
<gene>
    <name evidence="10" type="primary">LOC108665651</name>
</gene>
<proteinExistence type="predicted"/>
<dbReference type="Pfam" id="PF13695">
    <property type="entry name" value="Zn_ribbon_3CxxC"/>
    <property type="match status" value="1"/>
</dbReference>
<evidence type="ECO:0000256" key="7">
    <source>
        <dbReference type="ARBA" id="ARBA00023136"/>
    </source>
</evidence>
<keyword evidence="5" id="KW-0862">Zinc</keyword>
<evidence type="ECO:0000256" key="5">
    <source>
        <dbReference type="ARBA" id="ARBA00022833"/>
    </source>
</evidence>
<keyword evidence="3" id="KW-0479">Metal-binding</keyword>
<evidence type="ECO:0000313" key="9">
    <source>
        <dbReference type="Proteomes" id="UP000694843"/>
    </source>
</evidence>
<evidence type="ECO:0000256" key="3">
    <source>
        <dbReference type="ARBA" id="ARBA00022723"/>
    </source>
</evidence>
<dbReference type="OrthoDB" id="8121437at2759"/>
<evidence type="ECO:0000313" key="10">
    <source>
        <dbReference type="RefSeq" id="XP_018007916.1"/>
    </source>
</evidence>
<dbReference type="GO" id="GO:0006612">
    <property type="term" value="P:protein targeting to membrane"/>
    <property type="evidence" value="ECO:0007669"/>
    <property type="project" value="TreeGrafter"/>
</dbReference>
<dbReference type="SMART" id="SM01328">
    <property type="entry name" value="zf-3CxxC"/>
    <property type="match status" value="1"/>
</dbReference>
<protein>
    <submittedName>
        <fullName evidence="10">Uncharacterized protein LOC108665651</fullName>
    </submittedName>
</protein>
<dbReference type="GO" id="GO:0031849">
    <property type="term" value="F:olfactory receptor binding"/>
    <property type="evidence" value="ECO:0007669"/>
    <property type="project" value="TreeGrafter"/>
</dbReference>
<sequence>MQSIEIPAPATAGLARPEFSAFHNMSTQADLVHCYDPTSDALERSSAIPVVNGRDEILYSDAIPQNLRQFPDAAVIASSSASDLSTIGMYDNDGCWYPTPVAAAKLSHYVPDSSYSLCSPLAVLGPPITSCEYVPCNPAPAPWTPILSSYTASAPWTPTGVLPTYTAPAPWTPVLPSYTAPAPWTPMLSSYTKFASYYGTNVAGVMPMFQPPVLPYCPSNPGVHSPISSSNSKCFIETEPLKPAETSELALVPYTGERDMALPKELSPHLHSIYHATFRIEMLYGRLKGVGVSNGRPTLLTPEESYRSPGLENVWAKHFEILFRLLDGRWTIAPTFSRPSSGWLLFRDMAKVRFSCQICMRGWTSMFGVVLFFYRWNPEQKCGFVRFLLMGQSCSKCAKQNVFLTPMWYPEEAQRVMTNFFYKICSKVYGHTAPPMNQDRRHGRPRLQHNSGQCQGCVLGLCKPQKKLCITDKSNEEMPEAGREGHTDCSETEVQRDPCVQKAIDGVQKALAERARSAADVMKLGVPGAKCRVDGTNRALKKKL</sequence>
<keyword evidence="9" id="KW-1185">Reference proteome</keyword>
<dbReference type="InterPro" id="IPR026096">
    <property type="entry name" value="R-trans_p"/>
</dbReference>
<evidence type="ECO:0000256" key="1">
    <source>
        <dbReference type="ARBA" id="ARBA00004167"/>
    </source>
</evidence>
<dbReference type="Proteomes" id="UP000694843">
    <property type="component" value="Unplaced"/>
</dbReference>
<evidence type="ECO:0000256" key="2">
    <source>
        <dbReference type="ARBA" id="ARBA00022692"/>
    </source>
</evidence>
<dbReference type="AlphaFoldDB" id="A0A8B7N261"/>
<keyword evidence="7" id="KW-0472">Membrane</keyword>
<dbReference type="GO" id="GO:0016020">
    <property type="term" value="C:membrane"/>
    <property type="evidence" value="ECO:0007669"/>
    <property type="project" value="UniProtKB-SubCell"/>
</dbReference>
<dbReference type="GO" id="GO:0008270">
    <property type="term" value="F:zinc ion binding"/>
    <property type="evidence" value="ECO:0007669"/>
    <property type="project" value="UniProtKB-KW"/>
</dbReference>
<accession>A0A8B7N261</accession>
<keyword evidence="2" id="KW-0812">Transmembrane</keyword>
<dbReference type="PANTHER" id="PTHR14402">
    <property type="entry name" value="RECEPTOR TRANSPORTING PROTEIN"/>
    <property type="match status" value="1"/>
</dbReference>
<keyword evidence="6" id="KW-1133">Transmembrane helix</keyword>
<keyword evidence="4" id="KW-0863">Zinc-finger</keyword>
<dbReference type="PANTHER" id="PTHR14402:SF10">
    <property type="entry name" value="3CXXC-TYPE DOMAIN-CONTAINING PROTEIN"/>
    <property type="match status" value="1"/>
</dbReference>
<feature type="domain" description="3CxxC-type" evidence="8">
    <location>
        <begin position="349"/>
        <end position="460"/>
    </location>
</feature>
<comment type="subcellular location">
    <subcellularLocation>
        <location evidence="1">Membrane</location>
        <topology evidence="1">Single-pass membrane protein</topology>
    </subcellularLocation>
</comment>
<evidence type="ECO:0000256" key="4">
    <source>
        <dbReference type="ARBA" id="ARBA00022771"/>
    </source>
</evidence>
<name>A0A8B7N261_HYAAZ</name>
<dbReference type="RefSeq" id="XP_018007916.1">
    <property type="nucleotide sequence ID" value="XM_018152427.2"/>
</dbReference>
<dbReference type="GO" id="GO:0051205">
    <property type="term" value="P:protein insertion into membrane"/>
    <property type="evidence" value="ECO:0007669"/>
    <property type="project" value="TreeGrafter"/>
</dbReference>
<dbReference type="KEGG" id="hazt:108665651"/>
<evidence type="ECO:0000259" key="8">
    <source>
        <dbReference type="SMART" id="SM01328"/>
    </source>
</evidence>
<evidence type="ECO:0000256" key="6">
    <source>
        <dbReference type="ARBA" id="ARBA00022989"/>
    </source>
</evidence>